<protein>
    <submittedName>
        <fullName evidence="2">Uncharacterized protein</fullName>
    </submittedName>
</protein>
<comment type="caution">
    <text evidence="2">The sequence shown here is derived from an EMBL/GenBank/DDBJ whole genome shotgun (WGS) entry which is preliminary data.</text>
</comment>
<proteinExistence type="predicted"/>
<feature type="transmembrane region" description="Helical" evidence="1">
    <location>
        <begin position="20"/>
        <end position="45"/>
    </location>
</feature>
<keyword evidence="1" id="KW-0472">Membrane</keyword>
<keyword evidence="1" id="KW-1133">Transmembrane helix</keyword>
<reference evidence="2" key="1">
    <citation type="submission" date="2023-06" db="EMBL/GenBank/DDBJ databases">
        <title>Genomic analysis of the entomopathogenic nematode Steinernema hermaphroditum.</title>
        <authorList>
            <person name="Schwarz E.M."/>
            <person name="Heppert J.K."/>
            <person name="Baniya A."/>
            <person name="Schwartz H.T."/>
            <person name="Tan C.-H."/>
            <person name="Antoshechkin I."/>
            <person name="Sternberg P.W."/>
            <person name="Goodrich-Blair H."/>
            <person name="Dillman A.R."/>
        </authorList>
    </citation>
    <scope>NUCLEOTIDE SEQUENCE</scope>
    <source>
        <strain evidence="2">PS9179</strain>
        <tissue evidence="2">Whole animal</tissue>
    </source>
</reference>
<evidence type="ECO:0000313" key="2">
    <source>
        <dbReference type="EMBL" id="KAK0402236.1"/>
    </source>
</evidence>
<evidence type="ECO:0000313" key="3">
    <source>
        <dbReference type="Proteomes" id="UP001175271"/>
    </source>
</evidence>
<sequence length="76" mass="8517">MHIHFRHLVPPSGDTNGPFFVILCIGLWSILLSFGVFLLYVLVIVRRNACGRRLPFASARCGYSVAPASPESIRRF</sequence>
<dbReference type="EMBL" id="JAUCMV010000004">
    <property type="protein sequence ID" value="KAK0402236.1"/>
    <property type="molecule type" value="Genomic_DNA"/>
</dbReference>
<keyword evidence="1" id="KW-0812">Transmembrane</keyword>
<dbReference type="AlphaFoldDB" id="A0AA39HBK4"/>
<dbReference type="Proteomes" id="UP001175271">
    <property type="component" value="Unassembled WGS sequence"/>
</dbReference>
<evidence type="ECO:0000256" key="1">
    <source>
        <dbReference type="SAM" id="Phobius"/>
    </source>
</evidence>
<gene>
    <name evidence="2" type="ORF">QR680_016219</name>
</gene>
<accession>A0AA39HBK4</accession>
<keyword evidence="3" id="KW-1185">Reference proteome</keyword>
<organism evidence="2 3">
    <name type="scientific">Steinernema hermaphroditum</name>
    <dbReference type="NCBI Taxonomy" id="289476"/>
    <lineage>
        <taxon>Eukaryota</taxon>
        <taxon>Metazoa</taxon>
        <taxon>Ecdysozoa</taxon>
        <taxon>Nematoda</taxon>
        <taxon>Chromadorea</taxon>
        <taxon>Rhabditida</taxon>
        <taxon>Tylenchina</taxon>
        <taxon>Panagrolaimomorpha</taxon>
        <taxon>Strongyloidoidea</taxon>
        <taxon>Steinernematidae</taxon>
        <taxon>Steinernema</taxon>
    </lineage>
</organism>
<name>A0AA39HBK4_9BILA</name>